<comment type="caution">
    <text evidence="8">The sequence shown here is derived from an EMBL/GenBank/DDBJ whole genome shotgun (WGS) entry which is preliminary data.</text>
</comment>
<dbReference type="OrthoDB" id="6111975at2"/>
<organism evidence="8 9">
    <name type="scientific">Blastopirellula marina</name>
    <dbReference type="NCBI Taxonomy" id="124"/>
    <lineage>
        <taxon>Bacteria</taxon>
        <taxon>Pseudomonadati</taxon>
        <taxon>Planctomycetota</taxon>
        <taxon>Planctomycetia</taxon>
        <taxon>Pirellulales</taxon>
        <taxon>Pirellulaceae</taxon>
        <taxon>Blastopirellula</taxon>
    </lineage>
</organism>
<keyword evidence="1" id="KW-0808">Transferase</keyword>
<dbReference type="EMBL" id="PUHZ01000025">
    <property type="protein sequence ID" value="PQO41979.1"/>
    <property type="molecule type" value="Genomic_DNA"/>
</dbReference>
<keyword evidence="3" id="KW-0418">Kinase</keyword>
<feature type="binding site" evidence="5">
    <location>
        <position position="124"/>
    </location>
    <ligand>
        <name>ATP</name>
        <dbReference type="ChEBI" id="CHEBI:30616"/>
    </ligand>
</feature>
<keyword evidence="4 5" id="KW-0067">ATP-binding</keyword>
<dbReference type="GO" id="GO:0005524">
    <property type="term" value="F:ATP binding"/>
    <property type="evidence" value="ECO:0007669"/>
    <property type="project" value="UniProtKB-UniRule"/>
</dbReference>
<dbReference type="SMART" id="SM00220">
    <property type="entry name" value="S_TKc"/>
    <property type="match status" value="1"/>
</dbReference>
<evidence type="ECO:0000256" key="2">
    <source>
        <dbReference type="ARBA" id="ARBA00022741"/>
    </source>
</evidence>
<evidence type="ECO:0000256" key="1">
    <source>
        <dbReference type="ARBA" id="ARBA00022679"/>
    </source>
</evidence>
<proteinExistence type="predicted"/>
<dbReference type="PANTHER" id="PTHR43289">
    <property type="entry name" value="MITOGEN-ACTIVATED PROTEIN KINASE KINASE KINASE 20-RELATED"/>
    <property type="match status" value="1"/>
</dbReference>
<dbReference type="Pfam" id="PF00069">
    <property type="entry name" value="Pkinase"/>
    <property type="match status" value="1"/>
</dbReference>
<feature type="domain" description="Protein kinase" evidence="7">
    <location>
        <begin position="95"/>
        <end position="363"/>
    </location>
</feature>
<reference evidence="8 9" key="1">
    <citation type="submission" date="2018-02" db="EMBL/GenBank/DDBJ databases">
        <title>Comparative genomes isolates from brazilian mangrove.</title>
        <authorList>
            <person name="Araujo J.E."/>
            <person name="Taketani R.G."/>
            <person name="Silva M.C.P."/>
            <person name="Loureco M.V."/>
            <person name="Andreote F.D."/>
        </authorList>
    </citation>
    <scope>NUCLEOTIDE SEQUENCE [LARGE SCALE GENOMIC DNA]</scope>
    <source>
        <strain evidence="8 9">Nap-Phe MGV</strain>
    </source>
</reference>
<dbReference type="RefSeq" id="WP_105338556.1">
    <property type="nucleotide sequence ID" value="NZ_PUHZ01000025.1"/>
</dbReference>
<dbReference type="InterPro" id="IPR000719">
    <property type="entry name" value="Prot_kinase_dom"/>
</dbReference>
<dbReference type="SUPFAM" id="SSF56112">
    <property type="entry name" value="Protein kinase-like (PK-like)"/>
    <property type="match status" value="1"/>
</dbReference>
<dbReference type="Gene3D" id="3.30.200.20">
    <property type="entry name" value="Phosphorylase Kinase, domain 1"/>
    <property type="match status" value="1"/>
</dbReference>
<accession>A0A2S8GC29</accession>
<dbReference type="AlphaFoldDB" id="A0A2S8GC29"/>
<feature type="compositionally biased region" description="Basic and acidic residues" evidence="6">
    <location>
        <begin position="467"/>
        <end position="477"/>
    </location>
</feature>
<dbReference type="GO" id="GO:0004674">
    <property type="term" value="F:protein serine/threonine kinase activity"/>
    <property type="evidence" value="ECO:0007669"/>
    <property type="project" value="TreeGrafter"/>
</dbReference>
<dbReference type="PROSITE" id="PS50011">
    <property type="entry name" value="PROTEIN_KINASE_DOM"/>
    <property type="match status" value="1"/>
</dbReference>
<evidence type="ECO:0000313" key="9">
    <source>
        <dbReference type="Proteomes" id="UP000237819"/>
    </source>
</evidence>
<dbReference type="PROSITE" id="PS00107">
    <property type="entry name" value="PROTEIN_KINASE_ATP"/>
    <property type="match status" value="1"/>
</dbReference>
<evidence type="ECO:0000256" key="5">
    <source>
        <dbReference type="PROSITE-ProRule" id="PRU10141"/>
    </source>
</evidence>
<sequence>MNETKVSHPTQTELESFFHGTLEESRRQAVEDHIGRCDRCCDVLRTIPHDPLVERIHAATSSVDDGETPYAGPTQITREDAADTVPSALMDHPRYRIIRRLGQGGMGVVYQAQHKLMERNVALKVINARLVSSDLAVERFRQEVKAAAKLSHRNIVTAFDAEQAGDAHFLVMEYIDGISLAELIARRKTLPVLHACNYILQAAQGLHHASQRGMVHRDIKPHNLMRTTRGTIKILDFGLARFATEGDGDASDPGLTADFTALGTPDYMAPEQARDSKRADVRSDLYSLGCTLYYLLSGQVPFPDGTAFEKVIGHCERQPRPLSDFREDIPTEVVQIVERLMAKDPDDRFQTPAELVEAIKPFGKPDSPYANENQAPTPNTVLSMPAMAPPMPAKLTVQSEKPSERVRSQQTTIGPQGFGTHHWVLAGMTIGVVLVAGWFLLSGDEHDPDIAQGEQNQQVTPPLPDPTPRDNRPNTDRWTELIPTIDLSRDVVAGRWERTPGGQLHVDAEQAARVMIPFDPPREYDFEVRFTRHSGEESIALHFVDGSGNATFDIDGWSEHLAGIQNIDSRDMRTNPTRAEGVALANGRTYTAEVRVRRDRVEALLDGRLIATYEGDGSNLSMLSLWTLPHPSLGLGAYDCETTFQSVRIRAISP</sequence>
<name>A0A2S8GC29_9BACT</name>
<evidence type="ECO:0000256" key="6">
    <source>
        <dbReference type="SAM" id="MobiDB-lite"/>
    </source>
</evidence>
<evidence type="ECO:0000313" key="8">
    <source>
        <dbReference type="EMBL" id="PQO41979.1"/>
    </source>
</evidence>
<gene>
    <name evidence="8" type="ORF">C5Y93_26830</name>
</gene>
<dbReference type="InterPro" id="IPR017441">
    <property type="entry name" value="Protein_kinase_ATP_BS"/>
</dbReference>
<feature type="region of interest" description="Disordered" evidence="6">
    <location>
        <begin position="447"/>
        <end position="477"/>
    </location>
</feature>
<evidence type="ECO:0000256" key="4">
    <source>
        <dbReference type="ARBA" id="ARBA00022840"/>
    </source>
</evidence>
<evidence type="ECO:0000259" key="7">
    <source>
        <dbReference type="PROSITE" id="PS50011"/>
    </source>
</evidence>
<dbReference type="PANTHER" id="PTHR43289:SF6">
    <property type="entry name" value="SERINE_THREONINE-PROTEIN KINASE NEKL-3"/>
    <property type="match status" value="1"/>
</dbReference>
<dbReference type="CDD" id="cd14014">
    <property type="entry name" value="STKc_PknB_like"/>
    <property type="match status" value="1"/>
</dbReference>
<keyword evidence="2 5" id="KW-0547">Nucleotide-binding</keyword>
<dbReference type="Gene3D" id="2.60.120.560">
    <property type="entry name" value="Exo-inulinase, domain 1"/>
    <property type="match status" value="1"/>
</dbReference>
<evidence type="ECO:0000256" key="3">
    <source>
        <dbReference type="ARBA" id="ARBA00022777"/>
    </source>
</evidence>
<protein>
    <recommendedName>
        <fullName evidence="7">Protein kinase domain-containing protein</fullName>
    </recommendedName>
</protein>
<dbReference type="Gene3D" id="1.10.510.10">
    <property type="entry name" value="Transferase(Phosphotransferase) domain 1"/>
    <property type="match status" value="1"/>
</dbReference>
<dbReference type="Proteomes" id="UP000237819">
    <property type="component" value="Unassembled WGS sequence"/>
</dbReference>
<dbReference type="InterPro" id="IPR011009">
    <property type="entry name" value="Kinase-like_dom_sf"/>
</dbReference>